<sequence>MRWAVEGLMANEYNDLGMHCQHCTDCRKCDILSDFDFNRSIGETILYQCILLVGYRLLAFVLLWKRASNARR</sequence>
<evidence type="ECO:0000313" key="3">
    <source>
        <dbReference type="Proteomes" id="UP001162131"/>
    </source>
</evidence>
<keyword evidence="1" id="KW-0472">Membrane</keyword>
<feature type="transmembrane region" description="Helical" evidence="1">
    <location>
        <begin position="45"/>
        <end position="64"/>
    </location>
</feature>
<keyword evidence="1" id="KW-0812">Transmembrane</keyword>
<dbReference type="Proteomes" id="UP001162131">
    <property type="component" value="Unassembled WGS sequence"/>
</dbReference>
<accession>A0AAU9JVH0</accession>
<dbReference type="AlphaFoldDB" id="A0AAU9JVH0"/>
<organism evidence="2 3">
    <name type="scientific">Blepharisma stoltei</name>
    <dbReference type="NCBI Taxonomy" id="1481888"/>
    <lineage>
        <taxon>Eukaryota</taxon>
        <taxon>Sar</taxon>
        <taxon>Alveolata</taxon>
        <taxon>Ciliophora</taxon>
        <taxon>Postciliodesmatophora</taxon>
        <taxon>Heterotrichea</taxon>
        <taxon>Heterotrichida</taxon>
        <taxon>Blepharismidae</taxon>
        <taxon>Blepharisma</taxon>
    </lineage>
</organism>
<name>A0AAU9JVH0_9CILI</name>
<gene>
    <name evidence="2" type="ORF">BSTOLATCC_MIC39523</name>
</gene>
<reference evidence="2" key="1">
    <citation type="submission" date="2021-09" db="EMBL/GenBank/DDBJ databases">
        <authorList>
            <consortium name="AG Swart"/>
            <person name="Singh M."/>
            <person name="Singh A."/>
            <person name="Seah K."/>
            <person name="Emmerich C."/>
        </authorList>
    </citation>
    <scope>NUCLEOTIDE SEQUENCE</scope>
    <source>
        <strain evidence="2">ATCC30299</strain>
    </source>
</reference>
<evidence type="ECO:0000313" key="2">
    <source>
        <dbReference type="EMBL" id="CAG9325728.1"/>
    </source>
</evidence>
<comment type="caution">
    <text evidence="2">The sequence shown here is derived from an EMBL/GenBank/DDBJ whole genome shotgun (WGS) entry which is preliminary data.</text>
</comment>
<keyword evidence="3" id="KW-1185">Reference proteome</keyword>
<dbReference type="EMBL" id="CAJZBQ010000039">
    <property type="protein sequence ID" value="CAG9325728.1"/>
    <property type="molecule type" value="Genomic_DNA"/>
</dbReference>
<protein>
    <submittedName>
        <fullName evidence="2">Uncharacterized protein</fullName>
    </submittedName>
</protein>
<keyword evidence="1" id="KW-1133">Transmembrane helix</keyword>
<proteinExistence type="predicted"/>
<evidence type="ECO:0000256" key="1">
    <source>
        <dbReference type="SAM" id="Phobius"/>
    </source>
</evidence>